<evidence type="ECO:0000259" key="1">
    <source>
        <dbReference type="Pfam" id="PF02627"/>
    </source>
</evidence>
<evidence type="ECO:0000313" key="2">
    <source>
        <dbReference type="EMBL" id="PCJ03492.1"/>
    </source>
</evidence>
<comment type="caution">
    <text evidence="2">The sequence shown here is derived from an EMBL/GenBank/DDBJ whole genome shotgun (WGS) entry which is preliminary data.</text>
</comment>
<dbReference type="Gene3D" id="1.20.1290.10">
    <property type="entry name" value="AhpD-like"/>
    <property type="match status" value="1"/>
</dbReference>
<dbReference type="InterPro" id="IPR004675">
    <property type="entry name" value="AhpD_core"/>
</dbReference>
<reference key="1">
    <citation type="submission" date="2017-08" db="EMBL/GenBank/DDBJ databases">
        <title>A dynamic microbial community with high functional redundancy inhabits the cold, oxic subseafloor aquifer.</title>
        <authorList>
            <person name="Tully B.J."/>
            <person name="Wheat C.G."/>
            <person name="Glazer B.T."/>
            <person name="Huber J.A."/>
        </authorList>
    </citation>
    <scope>NUCLEOTIDE SEQUENCE [LARGE SCALE GENOMIC DNA]</scope>
</reference>
<sequence>MSKNYVEITDGISQNVNAIAELQPDVMKSFTAMAAAATAEGVLDLKTKELIALAIGITQHCDGCIGYHIKTLVGLGATKQEIAETLATCIYMGGGPALMYAADAMQAYDQFTQQ</sequence>
<gene>
    <name evidence="2" type="ORF">COB13_02390</name>
</gene>
<name>A0A2A4Z924_9PROT</name>
<dbReference type="EMBL" id="NVUS01000002">
    <property type="protein sequence ID" value="PCJ03492.1"/>
    <property type="molecule type" value="Genomic_DNA"/>
</dbReference>
<dbReference type="PANTHER" id="PTHR33930:SF2">
    <property type="entry name" value="BLR3452 PROTEIN"/>
    <property type="match status" value="1"/>
</dbReference>
<dbReference type="GO" id="GO:0051920">
    <property type="term" value="F:peroxiredoxin activity"/>
    <property type="evidence" value="ECO:0007669"/>
    <property type="project" value="InterPro"/>
</dbReference>
<dbReference type="SUPFAM" id="SSF69118">
    <property type="entry name" value="AhpD-like"/>
    <property type="match status" value="1"/>
</dbReference>
<accession>A0A2A4Z924</accession>
<dbReference type="Pfam" id="PF02627">
    <property type="entry name" value="CMD"/>
    <property type="match status" value="1"/>
</dbReference>
<protein>
    <recommendedName>
        <fullName evidence="1">Carboxymuconolactone decarboxylase-like domain-containing protein</fullName>
    </recommendedName>
</protein>
<dbReference type="InterPro" id="IPR003779">
    <property type="entry name" value="CMD-like"/>
</dbReference>
<proteinExistence type="predicted"/>
<dbReference type="PANTHER" id="PTHR33930">
    <property type="entry name" value="ALKYL HYDROPEROXIDE REDUCTASE AHPD"/>
    <property type="match status" value="1"/>
</dbReference>
<organism evidence="2">
    <name type="scientific">OCS116 cluster bacterium</name>
    <dbReference type="NCBI Taxonomy" id="2030921"/>
    <lineage>
        <taxon>Bacteria</taxon>
        <taxon>Pseudomonadati</taxon>
        <taxon>Pseudomonadota</taxon>
        <taxon>Alphaproteobacteria</taxon>
        <taxon>OCS116 cluster</taxon>
    </lineage>
</organism>
<dbReference type="NCBIfam" id="TIGR00778">
    <property type="entry name" value="ahpD_dom"/>
    <property type="match status" value="1"/>
</dbReference>
<dbReference type="AlphaFoldDB" id="A0A2A4Z924"/>
<dbReference type="InterPro" id="IPR029032">
    <property type="entry name" value="AhpD-like"/>
</dbReference>
<reference evidence="2" key="2">
    <citation type="journal article" date="2018" name="ISME J.">
        <title>A dynamic microbial community with high functional redundancy inhabits the cold, oxic subseafloor aquifer.</title>
        <authorList>
            <person name="Tully B.J."/>
            <person name="Wheat C.G."/>
            <person name="Glazer B.T."/>
            <person name="Huber J.A."/>
        </authorList>
    </citation>
    <scope>NUCLEOTIDE SEQUENCE</scope>
    <source>
        <strain evidence="2">NORP83</strain>
    </source>
</reference>
<feature type="domain" description="Carboxymuconolactone decarboxylase-like" evidence="1">
    <location>
        <begin position="24"/>
        <end position="106"/>
    </location>
</feature>